<name>A0A6L9MMN9_9HYPH</name>
<organism evidence="1 2">
    <name type="scientific">Aurantimonas aggregata</name>
    <dbReference type="NCBI Taxonomy" id="2047720"/>
    <lineage>
        <taxon>Bacteria</taxon>
        <taxon>Pseudomonadati</taxon>
        <taxon>Pseudomonadota</taxon>
        <taxon>Alphaproteobacteria</taxon>
        <taxon>Hyphomicrobiales</taxon>
        <taxon>Aurantimonadaceae</taxon>
        <taxon>Aurantimonas</taxon>
    </lineage>
</organism>
<reference evidence="1 2" key="1">
    <citation type="submission" date="2020-01" db="EMBL/GenBank/DDBJ databases">
        <title>Genomes of bacteria type strains.</title>
        <authorList>
            <person name="Chen J."/>
            <person name="Zhu S."/>
            <person name="Chen J."/>
        </authorList>
    </citation>
    <scope>NUCLEOTIDE SEQUENCE [LARGE SCALE GENOMIC DNA]</scope>
    <source>
        <strain evidence="1 2">KCTC 52919</strain>
    </source>
</reference>
<dbReference type="InterPro" id="IPR009758">
    <property type="entry name" value="DUF1326"/>
</dbReference>
<dbReference type="InterPro" id="IPR014581">
    <property type="entry name" value="UCP033303"/>
</dbReference>
<evidence type="ECO:0000313" key="2">
    <source>
        <dbReference type="Proteomes" id="UP000476332"/>
    </source>
</evidence>
<dbReference type="PIRSF" id="PIRSF033303">
    <property type="entry name" value="UCP033303"/>
    <property type="match status" value="1"/>
</dbReference>
<dbReference type="Proteomes" id="UP000476332">
    <property type="component" value="Unassembled WGS sequence"/>
</dbReference>
<dbReference type="EMBL" id="JAAAMJ010000027">
    <property type="protein sequence ID" value="NDV89107.1"/>
    <property type="molecule type" value="Genomic_DNA"/>
</dbReference>
<proteinExistence type="predicted"/>
<keyword evidence="2" id="KW-1185">Reference proteome</keyword>
<sequence length="210" mass="23158">MTPWEIEGVELVNCNCAYGCPCQFNALPTHGHCQANGAIDIRRGHHGRVSLDGMRIAFIFQWPGAIHEGGGKCQPIVDERADDDQRQALLKIMSGEDSEPGRTMFNVFASTVSEFFEPAFRKIDMDVDVDARRGNIHIDGFIDTVGEPIRNVVTGLEHRARIDLPDGFEYTLAEVGSASSKTRGPIAFDLENSYGQFARLHLSGQGPIRV</sequence>
<accession>A0A6L9MMN9</accession>
<gene>
    <name evidence="1" type="ORF">GTW51_20760</name>
</gene>
<dbReference type="RefSeq" id="WP_163045961.1">
    <property type="nucleotide sequence ID" value="NZ_JAAAMJ010000027.1"/>
</dbReference>
<evidence type="ECO:0000313" key="1">
    <source>
        <dbReference type="EMBL" id="NDV89107.1"/>
    </source>
</evidence>
<comment type="caution">
    <text evidence="1">The sequence shown here is derived from an EMBL/GenBank/DDBJ whole genome shotgun (WGS) entry which is preliminary data.</text>
</comment>
<dbReference type="Pfam" id="PF07040">
    <property type="entry name" value="DUF1326"/>
    <property type="match status" value="1"/>
</dbReference>
<dbReference type="AlphaFoldDB" id="A0A6L9MMN9"/>
<protein>
    <submittedName>
        <fullName evidence="1">DUF1326 domain-containing protein</fullName>
    </submittedName>
</protein>